<dbReference type="GO" id="GO:0009432">
    <property type="term" value="P:SOS response"/>
    <property type="evidence" value="ECO:0007669"/>
    <property type="project" value="TreeGrafter"/>
</dbReference>
<keyword evidence="1" id="KW-0547">Nucleotide-binding</keyword>
<dbReference type="InterPro" id="IPR011761">
    <property type="entry name" value="ATP-grasp"/>
</dbReference>
<dbReference type="Proteomes" id="UP000177235">
    <property type="component" value="Unassembled WGS sequence"/>
</dbReference>
<reference evidence="3 4" key="1">
    <citation type="journal article" date="2016" name="Nat. Commun.">
        <title>Thousands of microbial genomes shed light on interconnected biogeochemical processes in an aquifer system.</title>
        <authorList>
            <person name="Anantharaman K."/>
            <person name="Brown C.T."/>
            <person name="Hug L.A."/>
            <person name="Sharon I."/>
            <person name="Castelle C.J."/>
            <person name="Probst A.J."/>
            <person name="Thomas B.C."/>
            <person name="Singh A."/>
            <person name="Wilkins M.J."/>
            <person name="Karaoz U."/>
            <person name="Brodie E.L."/>
            <person name="Williams K.H."/>
            <person name="Hubbard S.S."/>
            <person name="Banfield J.F."/>
        </authorList>
    </citation>
    <scope>NUCLEOTIDE SEQUENCE [LARGE SCALE GENOMIC DNA]</scope>
</reference>
<dbReference type="GO" id="GO:0005524">
    <property type="term" value="F:ATP binding"/>
    <property type="evidence" value="ECO:0007669"/>
    <property type="project" value="UniProtKB-UniRule"/>
</dbReference>
<organism evidence="3 4">
    <name type="scientific">Candidatus Doudnabacteria bacterium RIFCSPLOWO2_02_FULL_48_13</name>
    <dbReference type="NCBI Taxonomy" id="1817845"/>
    <lineage>
        <taxon>Bacteria</taxon>
        <taxon>Candidatus Doudnaibacteriota</taxon>
    </lineage>
</organism>
<dbReference type="EMBL" id="MFFF01000027">
    <property type="protein sequence ID" value="OGE98725.1"/>
    <property type="molecule type" value="Genomic_DNA"/>
</dbReference>
<proteinExistence type="predicted"/>
<evidence type="ECO:0000313" key="4">
    <source>
        <dbReference type="Proteomes" id="UP000177235"/>
    </source>
</evidence>
<evidence type="ECO:0000259" key="2">
    <source>
        <dbReference type="PROSITE" id="PS50975"/>
    </source>
</evidence>
<dbReference type="PANTHER" id="PTHR21621">
    <property type="entry name" value="RIBOSOMAL PROTEIN S6 MODIFICATION PROTEIN"/>
    <property type="match status" value="1"/>
</dbReference>
<feature type="domain" description="ATP-grasp" evidence="2">
    <location>
        <begin position="141"/>
        <end position="397"/>
    </location>
</feature>
<dbReference type="Gene3D" id="3.30.470.20">
    <property type="entry name" value="ATP-grasp fold, B domain"/>
    <property type="match status" value="1"/>
</dbReference>
<dbReference type="PROSITE" id="PS50975">
    <property type="entry name" value="ATP_GRASP"/>
    <property type="match status" value="1"/>
</dbReference>
<dbReference type="SUPFAM" id="SSF56059">
    <property type="entry name" value="Glutathione synthetase ATP-binding domain-like"/>
    <property type="match status" value="1"/>
</dbReference>
<dbReference type="Gene3D" id="3.30.1490.20">
    <property type="entry name" value="ATP-grasp fold, A domain"/>
    <property type="match status" value="1"/>
</dbReference>
<dbReference type="GO" id="GO:0018169">
    <property type="term" value="F:ribosomal S6-glutamic acid ligase activity"/>
    <property type="evidence" value="ECO:0007669"/>
    <property type="project" value="TreeGrafter"/>
</dbReference>
<dbReference type="AlphaFoldDB" id="A0A1F5Q955"/>
<dbReference type="GO" id="GO:0046872">
    <property type="term" value="F:metal ion binding"/>
    <property type="evidence" value="ECO:0007669"/>
    <property type="project" value="InterPro"/>
</dbReference>
<evidence type="ECO:0000313" key="3">
    <source>
        <dbReference type="EMBL" id="OGE98725.1"/>
    </source>
</evidence>
<gene>
    <name evidence="3" type="ORF">A3J05_04670</name>
</gene>
<comment type="caution">
    <text evidence="3">The sequence shown here is derived from an EMBL/GenBank/DDBJ whole genome shotgun (WGS) entry which is preliminary data.</text>
</comment>
<dbReference type="InterPro" id="IPR013815">
    <property type="entry name" value="ATP_grasp_subdomain_1"/>
</dbReference>
<sequence>MPEYCKYCLPTKRRSHWDLRADYYMDIFRKNVMWPLDKLAGWIVSDTDWLWEKILQFFALFKVVEFEKNPPPDQILNRSLIIFREAKARGIEIEAIKIAGSYKNEYRFRMPRGENKWRYFEGNPLVPGTRQETTDHKLYFKKLMREHEIPVPQGEMFTDMAEALNYASRLGYPVVVKPATGSLGYHSTYFIKSEDKLTKAIAIAQIFRPDFLVEKHIFGTNYRATVLGKQHIFVCRKELPNIVGDGVSTVEQLIDCKNADPNRGIYGQKNTTLHQIPKRDPELSANLNRQGMHLASVPKRREKIFFYSDFLAGTGIDFINESRHTHPDNRELFIRASQALDTDLVGFDLICEDIRQPYRGQTFGILEANSLPYLDMHQFPSSGRPDPVAKIVWDLVLQK</sequence>
<accession>A0A1F5Q955</accession>
<protein>
    <recommendedName>
        <fullName evidence="2">ATP-grasp domain-containing protein</fullName>
    </recommendedName>
</protein>
<dbReference type="GO" id="GO:0005737">
    <property type="term" value="C:cytoplasm"/>
    <property type="evidence" value="ECO:0007669"/>
    <property type="project" value="TreeGrafter"/>
</dbReference>
<dbReference type="Pfam" id="PF02786">
    <property type="entry name" value="CPSase_L_D2"/>
    <property type="match status" value="1"/>
</dbReference>
<dbReference type="InterPro" id="IPR005479">
    <property type="entry name" value="CPAse_ATP-bd"/>
</dbReference>
<name>A0A1F5Q955_9BACT</name>
<keyword evidence="1" id="KW-0067">ATP-binding</keyword>
<dbReference type="PANTHER" id="PTHR21621:SF0">
    <property type="entry name" value="BETA-CITRYLGLUTAMATE SYNTHASE B-RELATED"/>
    <property type="match status" value="1"/>
</dbReference>
<evidence type="ECO:0000256" key="1">
    <source>
        <dbReference type="PROSITE-ProRule" id="PRU00409"/>
    </source>
</evidence>